<name>A0A8F9TV41_9BACT</name>
<accession>A0A8F9TV41</accession>
<dbReference type="AlphaFoldDB" id="A0A8F9TV41"/>
<gene>
    <name evidence="1" type="primary">tnpB</name>
    <name evidence="1" type="ORF">K0B96_13635</name>
</gene>
<dbReference type="PANTHER" id="PTHR36455:SF1">
    <property type="entry name" value="BLR8292 PROTEIN"/>
    <property type="match status" value="1"/>
</dbReference>
<keyword evidence="2" id="KW-1185">Reference proteome</keyword>
<dbReference type="NCBIfam" id="NF033819">
    <property type="entry name" value="IS66_TnpB"/>
    <property type="match status" value="1"/>
</dbReference>
<dbReference type="Proteomes" id="UP000825051">
    <property type="component" value="Chromosome"/>
</dbReference>
<dbReference type="RefSeq" id="WP_220161437.1">
    <property type="nucleotide sequence ID" value="NZ_CP080507.1"/>
</dbReference>
<organism evidence="1 2">
    <name type="scientific">Horticoccus luteus</name>
    <dbReference type="NCBI Taxonomy" id="2862869"/>
    <lineage>
        <taxon>Bacteria</taxon>
        <taxon>Pseudomonadati</taxon>
        <taxon>Verrucomicrobiota</taxon>
        <taxon>Opitutia</taxon>
        <taxon>Opitutales</taxon>
        <taxon>Opitutaceae</taxon>
        <taxon>Horticoccus</taxon>
    </lineage>
</organism>
<sequence>MLAFPAAIRIYVAVEPVDMRKQYDGLWAAAQQHLGEDPKQGAVFCFTNKERTRLKLLYWDGTGVWVLAKRLEEGRFSWPKPSETKRKLALAPEALALLVGGVELKHGSLKPWYERAEK</sequence>
<evidence type="ECO:0000313" key="1">
    <source>
        <dbReference type="EMBL" id="QYM78333.1"/>
    </source>
</evidence>
<reference evidence="1" key="1">
    <citation type="submission" date="2021-08" db="EMBL/GenBank/DDBJ databases">
        <title>Genome of a novel bacterium of the phylum Verrucomicrobia, Oleiharenicola sp. KSB-15.</title>
        <authorList>
            <person name="Chung J.-H."/>
            <person name="Ahn J.-H."/>
            <person name="Yoon Y."/>
            <person name="Kim D.-Y."/>
            <person name="An S.-H."/>
            <person name="Park I."/>
            <person name="Yeon J."/>
        </authorList>
    </citation>
    <scope>NUCLEOTIDE SEQUENCE</scope>
    <source>
        <strain evidence="1">KSB-15</strain>
    </source>
</reference>
<dbReference type="PANTHER" id="PTHR36455">
    <property type="match status" value="1"/>
</dbReference>
<dbReference type="InterPro" id="IPR008878">
    <property type="entry name" value="Transposase_IS66_Orf2"/>
</dbReference>
<protein>
    <submittedName>
        <fullName evidence="1">IS66 family insertion sequence element accessory protein TnpB</fullName>
    </submittedName>
</protein>
<evidence type="ECO:0000313" key="2">
    <source>
        <dbReference type="Proteomes" id="UP000825051"/>
    </source>
</evidence>
<dbReference type="KEGG" id="ole:K0B96_13635"/>
<dbReference type="EMBL" id="CP080507">
    <property type="protein sequence ID" value="QYM78333.1"/>
    <property type="molecule type" value="Genomic_DNA"/>
</dbReference>
<proteinExistence type="predicted"/>
<dbReference type="Pfam" id="PF05717">
    <property type="entry name" value="TnpB_IS66"/>
    <property type="match status" value="1"/>
</dbReference>